<evidence type="ECO:0000256" key="2">
    <source>
        <dbReference type="SAM" id="Phobius"/>
    </source>
</evidence>
<dbReference type="SUPFAM" id="SSF101898">
    <property type="entry name" value="NHL repeat"/>
    <property type="match status" value="1"/>
</dbReference>
<gene>
    <name evidence="3" type="ORF">A2627_05750</name>
</gene>
<dbReference type="InterPro" id="IPR011042">
    <property type="entry name" value="6-blade_b-propeller_TolB-like"/>
</dbReference>
<dbReference type="Proteomes" id="UP000178851">
    <property type="component" value="Unassembled WGS sequence"/>
</dbReference>
<keyword evidence="2" id="KW-1133">Transmembrane helix</keyword>
<feature type="coiled-coil region" evidence="1">
    <location>
        <begin position="246"/>
        <end position="273"/>
    </location>
</feature>
<comment type="caution">
    <text evidence="3">The sequence shown here is derived from an EMBL/GenBank/DDBJ whole genome shotgun (WGS) entry which is preliminary data.</text>
</comment>
<dbReference type="Gene3D" id="2.120.10.30">
    <property type="entry name" value="TolB, C-terminal domain"/>
    <property type="match status" value="1"/>
</dbReference>
<dbReference type="EMBL" id="MGGI01000010">
    <property type="protein sequence ID" value="OGM26881.1"/>
    <property type="molecule type" value="Genomic_DNA"/>
</dbReference>
<dbReference type="AlphaFoldDB" id="A0A1F7YHQ5"/>
<sequence>MSFKITPVSLSGKSQASLVQVHETNNLVVLMTLKSNVDFSQKSQIISRFDEEFFSKRGLTPFNNLRETVQKVDQEISVAAIYVDGKCVNCVVTGASQIMLFRAGVLANILEGKGTVVAASGYSKNEDVLIMGNKSFFDKVSQGELRAILFESNPTVAVEKLRLILGSIEENTAGCVMVSFEEVAEEKETKFLKIVHFLVRVLPERKIHVVPGSFENVRTSSRKTTVLVGVILLILLTVSIVFGVKQRNLKLLKSKYESRLNEARHQLDEADSLFALNPIRSKELFNQAKKTSKDLVNEGVKDERLSILEKDVVGMSGKILGEYTSEPDLFLDLSLLSSGFKGSEVIASSDKIYVLDKTGGKLVSIDFETKKTEVVAGPDQISDVLKVAVYADRTFVLTDKGIYEVTADKSGKSLVVEKDWEGEVLFSSYTGNIYLLDKSKNTIWRFSGLQNGSFGPKQKWLGSGFTVDLTKSNSMIIDGSVWILTDNELILKYALGAPISFSTSEVSPKFSKPLSIYTNEDLTGLYILDPENSRVLVFDKNGEYKASYIADKIKEAKGLVVSEKTRKAILLLDDKLYFLELKHL</sequence>
<proteinExistence type="predicted"/>
<evidence type="ECO:0000313" key="3">
    <source>
        <dbReference type="EMBL" id="OGM26881.1"/>
    </source>
</evidence>
<evidence type="ECO:0000313" key="4">
    <source>
        <dbReference type="Proteomes" id="UP000178851"/>
    </source>
</evidence>
<evidence type="ECO:0000256" key="1">
    <source>
        <dbReference type="SAM" id="Coils"/>
    </source>
</evidence>
<reference evidence="3 4" key="1">
    <citation type="journal article" date="2016" name="Nat. Commun.">
        <title>Thousands of microbial genomes shed light on interconnected biogeochemical processes in an aquifer system.</title>
        <authorList>
            <person name="Anantharaman K."/>
            <person name="Brown C.T."/>
            <person name="Hug L.A."/>
            <person name="Sharon I."/>
            <person name="Castelle C.J."/>
            <person name="Probst A.J."/>
            <person name="Thomas B.C."/>
            <person name="Singh A."/>
            <person name="Wilkins M.J."/>
            <person name="Karaoz U."/>
            <person name="Brodie E.L."/>
            <person name="Williams K.H."/>
            <person name="Hubbard S.S."/>
            <person name="Banfield J.F."/>
        </authorList>
    </citation>
    <scope>NUCLEOTIDE SEQUENCE [LARGE SCALE GENOMIC DNA]</scope>
</reference>
<accession>A0A1F7YHQ5</accession>
<keyword evidence="2" id="KW-0812">Transmembrane</keyword>
<name>A0A1F7YHQ5_9BACT</name>
<feature type="transmembrane region" description="Helical" evidence="2">
    <location>
        <begin position="226"/>
        <end position="244"/>
    </location>
</feature>
<organism evidence="3 4">
    <name type="scientific">Candidatus Woesebacteria bacterium RIFCSPHIGHO2_01_FULL_39_28</name>
    <dbReference type="NCBI Taxonomy" id="1802496"/>
    <lineage>
        <taxon>Bacteria</taxon>
        <taxon>Candidatus Woeseibacteriota</taxon>
    </lineage>
</organism>
<keyword evidence="2" id="KW-0472">Membrane</keyword>
<protein>
    <submittedName>
        <fullName evidence="3">Uncharacterized protein</fullName>
    </submittedName>
</protein>
<keyword evidence="1" id="KW-0175">Coiled coil</keyword>